<gene>
    <name evidence="2" type="ORF">PCON_13418</name>
</gene>
<evidence type="ECO:0000313" key="2">
    <source>
        <dbReference type="EMBL" id="CCX32578.1"/>
    </source>
</evidence>
<accession>U4LKW1</accession>
<reference evidence="2 3" key="1">
    <citation type="journal article" date="2013" name="PLoS Genet.">
        <title>The genome and development-dependent transcriptomes of Pyronema confluens: a window into fungal evolution.</title>
        <authorList>
            <person name="Traeger S."/>
            <person name="Altegoer F."/>
            <person name="Freitag M."/>
            <person name="Gabaldon T."/>
            <person name="Kempken F."/>
            <person name="Kumar A."/>
            <person name="Marcet-Houben M."/>
            <person name="Poggeler S."/>
            <person name="Stajich J.E."/>
            <person name="Nowrousian M."/>
        </authorList>
    </citation>
    <scope>NUCLEOTIDE SEQUENCE [LARGE SCALE GENOMIC DNA]</scope>
    <source>
        <strain evidence="3">CBS 100304</strain>
        <tissue evidence="2">Vegetative mycelium</tissue>
    </source>
</reference>
<proteinExistence type="predicted"/>
<feature type="region of interest" description="Disordered" evidence="1">
    <location>
        <begin position="46"/>
        <end position="65"/>
    </location>
</feature>
<name>U4LKW1_PYROM</name>
<keyword evidence="3" id="KW-1185">Reference proteome</keyword>
<protein>
    <submittedName>
        <fullName evidence="2">Uncharacterized protein</fullName>
    </submittedName>
</protein>
<dbReference type="Proteomes" id="UP000018144">
    <property type="component" value="Unassembled WGS sequence"/>
</dbReference>
<evidence type="ECO:0000313" key="3">
    <source>
        <dbReference type="Proteomes" id="UP000018144"/>
    </source>
</evidence>
<sequence>MWYPCKMLTMYVISKMYDDFSESRITVHEWHDSRKHSGLRNKNFKTKNLSYSHHPKQSIPSSRVSSIKSLNRKLSFAFHE</sequence>
<evidence type="ECO:0000256" key="1">
    <source>
        <dbReference type="SAM" id="MobiDB-lite"/>
    </source>
</evidence>
<dbReference type="EMBL" id="HF935890">
    <property type="protein sequence ID" value="CCX32578.1"/>
    <property type="molecule type" value="Genomic_DNA"/>
</dbReference>
<dbReference type="AlphaFoldDB" id="U4LKW1"/>
<organism evidence="2 3">
    <name type="scientific">Pyronema omphalodes (strain CBS 100304)</name>
    <name type="common">Pyronema confluens</name>
    <dbReference type="NCBI Taxonomy" id="1076935"/>
    <lineage>
        <taxon>Eukaryota</taxon>
        <taxon>Fungi</taxon>
        <taxon>Dikarya</taxon>
        <taxon>Ascomycota</taxon>
        <taxon>Pezizomycotina</taxon>
        <taxon>Pezizomycetes</taxon>
        <taxon>Pezizales</taxon>
        <taxon>Pyronemataceae</taxon>
        <taxon>Pyronema</taxon>
    </lineage>
</organism>